<gene>
    <name evidence="2" type="ORF">KVT40_002663</name>
</gene>
<protein>
    <recommendedName>
        <fullName evidence="4">Vacuolar protein sorting-associated protein 62</fullName>
    </recommendedName>
</protein>
<dbReference type="PANTHER" id="PTHR48172">
    <property type="match status" value="1"/>
</dbReference>
<evidence type="ECO:0000313" key="3">
    <source>
        <dbReference type="Proteomes" id="UP000809789"/>
    </source>
</evidence>
<reference evidence="2" key="1">
    <citation type="submission" date="2021-07" db="EMBL/GenBank/DDBJ databases">
        <title>Elsinoe batatas strain:CRI-CJ2 Genome sequencing and assembly.</title>
        <authorList>
            <person name="Huang L."/>
        </authorList>
    </citation>
    <scope>NUCLEOTIDE SEQUENCE</scope>
    <source>
        <strain evidence="2">CRI-CJ2</strain>
    </source>
</reference>
<feature type="region of interest" description="Disordered" evidence="1">
    <location>
        <begin position="183"/>
        <end position="211"/>
    </location>
</feature>
<evidence type="ECO:0000256" key="1">
    <source>
        <dbReference type="SAM" id="MobiDB-lite"/>
    </source>
</evidence>
<sequence>MAPAGIQPFGAAVQLPFPLHSDTSAFTTSAQSIPLASTLPSSIPPADSRSYPPKCHIKPSGSHTESTWKSKADQAWDTADSIWQSIRAKAEEVLASYNENAEILDQDTIPDYVFKHAPYVHLYSGEQFWPCSLDSHLFHTTPHLNYTPITISSNLTVANLSSLNTYGFYTYLQSDDNVESRPTWLAGTQNIPSDPDSSSSTPNTTSPGGHSSAPAILLTIRKPNNILDAFWFYFYSYNLGNKVGLRFGNHVGDWEHTLVRFRHGRPVHVFLSEHNFGEAYAWSALEKIGPRPVTFSATGSHAMYATPGSHPYVLPLGLLHDQTDRGPLWDPSQNVYTYTFDLNTRRLRASSRTPDAPTDWFYYRGHWGDRAYPMSDERQYKFAGQYHYVSGPLGPIYKNLGRGEVCQGRGRCRIKYWLPPAGEVGVWDGEIVQGEKVMEEDDRVVIERFEDGI</sequence>
<dbReference type="AlphaFoldDB" id="A0A8K0PIS1"/>
<dbReference type="InterPro" id="IPR009291">
    <property type="entry name" value="Vps62"/>
</dbReference>
<comment type="caution">
    <text evidence="2">The sequence shown here is derived from an EMBL/GenBank/DDBJ whole genome shotgun (WGS) entry which is preliminary data.</text>
</comment>
<proteinExistence type="predicted"/>
<organism evidence="2 3">
    <name type="scientific">Elsinoe batatas</name>
    <dbReference type="NCBI Taxonomy" id="2601811"/>
    <lineage>
        <taxon>Eukaryota</taxon>
        <taxon>Fungi</taxon>
        <taxon>Dikarya</taxon>
        <taxon>Ascomycota</taxon>
        <taxon>Pezizomycotina</taxon>
        <taxon>Dothideomycetes</taxon>
        <taxon>Dothideomycetidae</taxon>
        <taxon>Myriangiales</taxon>
        <taxon>Elsinoaceae</taxon>
        <taxon>Elsinoe</taxon>
    </lineage>
</organism>
<accession>A0A8K0PIS1</accession>
<dbReference type="Proteomes" id="UP000809789">
    <property type="component" value="Unassembled WGS sequence"/>
</dbReference>
<dbReference type="OrthoDB" id="188042at2759"/>
<evidence type="ECO:0000313" key="2">
    <source>
        <dbReference type="EMBL" id="KAG8628798.1"/>
    </source>
</evidence>
<dbReference type="EMBL" id="JAESVG020000003">
    <property type="protein sequence ID" value="KAG8628798.1"/>
    <property type="molecule type" value="Genomic_DNA"/>
</dbReference>
<feature type="compositionally biased region" description="Low complexity" evidence="1">
    <location>
        <begin position="192"/>
        <end position="211"/>
    </location>
</feature>
<dbReference type="PANTHER" id="PTHR48172:SF2">
    <property type="entry name" value="VACUOLAR PROTEIN SORTING PROTEIN 62"/>
    <property type="match status" value="1"/>
</dbReference>
<feature type="region of interest" description="Disordered" evidence="1">
    <location>
        <begin position="37"/>
        <end position="69"/>
    </location>
</feature>
<name>A0A8K0PIS1_9PEZI</name>
<dbReference type="Pfam" id="PF06101">
    <property type="entry name" value="Vps62"/>
    <property type="match status" value="1"/>
</dbReference>
<keyword evidence="3" id="KW-1185">Reference proteome</keyword>
<evidence type="ECO:0008006" key="4">
    <source>
        <dbReference type="Google" id="ProtNLM"/>
    </source>
</evidence>